<dbReference type="AlphaFoldDB" id="V4SXP2"/>
<keyword evidence="2" id="KW-1185">Reference proteome</keyword>
<dbReference type="InParanoid" id="V4SXP2"/>
<protein>
    <submittedName>
        <fullName evidence="1">Uncharacterized protein</fullName>
    </submittedName>
</protein>
<evidence type="ECO:0000313" key="1">
    <source>
        <dbReference type="EMBL" id="ESR41961.1"/>
    </source>
</evidence>
<dbReference type="Proteomes" id="UP000030687">
    <property type="component" value="Unassembled WGS sequence"/>
</dbReference>
<reference evidence="1 2" key="1">
    <citation type="submission" date="2013-10" db="EMBL/GenBank/DDBJ databases">
        <authorList>
            <consortium name="International Citrus Genome Consortium"/>
            <person name="Jenkins J."/>
            <person name="Schmutz J."/>
            <person name="Prochnik S."/>
            <person name="Rokhsar D."/>
            <person name="Gmitter F."/>
            <person name="Ollitrault P."/>
            <person name="Machado M."/>
            <person name="Talon M."/>
            <person name="Wincker P."/>
            <person name="Jaillon O."/>
            <person name="Morgante M."/>
        </authorList>
    </citation>
    <scope>NUCLEOTIDE SEQUENCE</scope>
    <source>
        <strain evidence="2">cv. Clemenules</strain>
    </source>
</reference>
<dbReference type="KEGG" id="cic:CICLE_v10013215mg"/>
<organism evidence="1 2">
    <name type="scientific">Citrus clementina</name>
    <name type="common">Clementine</name>
    <name type="synonym">Citrus deliciosa x Citrus sinensis</name>
    <dbReference type="NCBI Taxonomy" id="85681"/>
    <lineage>
        <taxon>Eukaryota</taxon>
        <taxon>Viridiplantae</taxon>
        <taxon>Streptophyta</taxon>
        <taxon>Embryophyta</taxon>
        <taxon>Tracheophyta</taxon>
        <taxon>Spermatophyta</taxon>
        <taxon>Magnoliopsida</taxon>
        <taxon>eudicotyledons</taxon>
        <taxon>Gunneridae</taxon>
        <taxon>Pentapetalae</taxon>
        <taxon>rosids</taxon>
        <taxon>malvids</taxon>
        <taxon>Sapindales</taxon>
        <taxon>Rutaceae</taxon>
        <taxon>Aurantioideae</taxon>
        <taxon>Citrus</taxon>
    </lineage>
</organism>
<dbReference type="EMBL" id="KI536861">
    <property type="protein sequence ID" value="ESR41961.1"/>
    <property type="molecule type" value="Genomic_DNA"/>
</dbReference>
<evidence type="ECO:0000313" key="2">
    <source>
        <dbReference type="Proteomes" id="UP000030687"/>
    </source>
</evidence>
<proteinExistence type="predicted"/>
<sequence length="89" mass="9892">MIFKIFTNVSTSKKYASCSDLLIDSTYLNLNLSLPVQNVAMVLTSSSNPPLPHENTNSKPIREFINLKIIGVAKQIQSPKVHLHLISNN</sequence>
<dbReference type="Gramene" id="ESR41961">
    <property type="protein sequence ID" value="ESR41961"/>
    <property type="gene ID" value="CICLE_v10013215mg"/>
</dbReference>
<name>V4SXP2_CITCL</name>
<accession>V4SXP2</accession>
<gene>
    <name evidence="1" type="ORF">CICLE_v10013215mg</name>
</gene>